<proteinExistence type="predicted"/>
<sequence>MTLIDERAFVSSSAKKSKKQKKGTKEADSSESSSSSEDEKNQIHVMAVESGGVTLPLYVDPQDKDGRVVRRETNELKYHLKGEGISPGFDPQNPSLASTMAEAERLNLRSPRLEHAERTVTVRALAPLPLSYEESGQPHTTVSTWQESNRLPDEVTTEYDEKGNKITRTLKTSQVKHTVQKQTFQNYVVPTEGQPGAVTVERIREETTPIGGPVVSTNCSVGSPHVVETHSRSVAYDAGTQNERPEEVRASCKGLGEFVSCKTLTSGNRTVETYTYKTERDGIIETHVEHRVTIHSEEPIDHDAELSQAIMEATQMNPDMTVEKIEVRQESTA</sequence>
<organism evidence="3">
    <name type="scientific">Heligmosomoides polygyrus</name>
    <name type="common">Parasitic roundworm</name>
    <dbReference type="NCBI Taxonomy" id="6339"/>
    <lineage>
        <taxon>Eukaryota</taxon>
        <taxon>Metazoa</taxon>
        <taxon>Ecdysozoa</taxon>
        <taxon>Nematoda</taxon>
        <taxon>Chromadorea</taxon>
        <taxon>Rhabditida</taxon>
        <taxon>Rhabditina</taxon>
        <taxon>Rhabditomorpha</taxon>
        <taxon>Strongyloidea</taxon>
        <taxon>Heligmosomidae</taxon>
        <taxon>Heligmosomoides</taxon>
    </lineage>
</organism>
<feature type="region of interest" description="Disordered" evidence="1">
    <location>
        <begin position="1"/>
        <end position="42"/>
    </location>
</feature>
<dbReference type="InterPro" id="IPR008379">
    <property type="entry name" value="Band_4.1_C"/>
</dbReference>
<keyword evidence="4" id="KW-1185">Reference proteome</keyword>
<dbReference type="GO" id="GO:0031032">
    <property type="term" value="P:actomyosin structure organization"/>
    <property type="evidence" value="ECO:0007669"/>
    <property type="project" value="TreeGrafter"/>
</dbReference>
<dbReference type="EMBL" id="UZAH01028676">
    <property type="protein sequence ID" value="VDP01679.1"/>
    <property type="molecule type" value="Genomic_DNA"/>
</dbReference>
<dbReference type="GO" id="GO:0005886">
    <property type="term" value="C:plasma membrane"/>
    <property type="evidence" value="ECO:0007669"/>
    <property type="project" value="TreeGrafter"/>
</dbReference>
<dbReference type="PANTHER" id="PTHR23280">
    <property type="entry name" value="4.1 G PROTEIN"/>
    <property type="match status" value="1"/>
</dbReference>
<dbReference type="GO" id="GO:0003779">
    <property type="term" value="F:actin binding"/>
    <property type="evidence" value="ECO:0007669"/>
    <property type="project" value="InterPro"/>
</dbReference>
<evidence type="ECO:0000313" key="3">
    <source>
        <dbReference type="EMBL" id="VDP01679.1"/>
    </source>
</evidence>
<accession>A0A3P8DLS0</accession>
<dbReference type="OrthoDB" id="6589456at2759"/>
<evidence type="ECO:0000313" key="4">
    <source>
        <dbReference type="Proteomes" id="UP000050761"/>
    </source>
</evidence>
<dbReference type="AlphaFoldDB" id="A0A3P8DLS0"/>
<gene>
    <name evidence="3" type="ORF">HPBE_LOCUS15073</name>
</gene>
<name>A0A3P8DLS0_HELPZ</name>
<reference evidence="3 4" key="1">
    <citation type="submission" date="2018-11" db="EMBL/GenBank/DDBJ databases">
        <authorList>
            <consortium name="Pathogen Informatics"/>
        </authorList>
    </citation>
    <scope>NUCLEOTIDE SEQUENCE [LARGE SCALE GENOMIC DNA]</scope>
</reference>
<reference evidence="5" key="2">
    <citation type="submission" date="2019-09" db="UniProtKB">
        <authorList>
            <consortium name="WormBaseParasite"/>
        </authorList>
    </citation>
    <scope>IDENTIFICATION</scope>
</reference>
<dbReference type="WBParaSite" id="HPBE_0001507201-mRNA-1">
    <property type="protein sequence ID" value="HPBE_0001507201-mRNA-1"/>
    <property type="gene ID" value="HPBE_0001507201"/>
</dbReference>
<dbReference type="Pfam" id="PF05902">
    <property type="entry name" value="4_1_CTD"/>
    <property type="match status" value="1"/>
</dbReference>
<dbReference type="GO" id="GO:0005198">
    <property type="term" value="F:structural molecule activity"/>
    <property type="evidence" value="ECO:0007669"/>
    <property type="project" value="InterPro"/>
</dbReference>
<dbReference type="GO" id="GO:0005856">
    <property type="term" value="C:cytoskeleton"/>
    <property type="evidence" value="ECO:0007669"/>
    <property type="project" value="InterPro"/>
</dbReference>
<feature type="domain" description="Band 4.1 C-terminal" evidence="2">
    <location>
        <begin position="226"/>
        <end position="331"/>
    </location>
</feature>
<evidence type="ECO:0000259" key="2">
    <source>
        <dbReference type="Pfam" id="PF05902"/>
    </source>
</evidence>
<dbReference type="Proteomes" id="UP000050761">
    <property type="component" value="Unassembled WGS sequence"/>
</dbReference>
<protein>
    <submittedName>
        <fullName evidence="5">4_1_CTD domain-containing protein</fullName>
    </submittedName>
</protein>
<dbReference type="PANTHER" id="PTHR23280:SF21">
    <property type="entry name" value="PROTEIN 4.1 HOMOLOG"/>
    <property type="match status" value="1"/>
</dbReference>
<evidence type="ECO:0000256" key="1">
    <source>
        <dbReference type="SAM" id="MobiDB-lite"/>
    </source>
</evidence>
<evidence type="ECO:0000313" key="5">
    <source>
        <dbReference type="WBParaSite" id="HPBE_0001507201-mRNA-1"/>
    </source>
</evidence>